<sequence>MRQLSLMQPAFDNDFTVSCQDKMSESKIEELGEGKTVELNLTSGEKELDKGKTVESSLTSGEEELGKGKTVRLSELGKVGLSLIPGGGKLTSMDSQKMAQYTNTSLNINVYCEYEVHGFLDGDQKNPASLLVLQYQLGGEMTDRRFTAFRPRLTFQAAETLADVDKEPWVTDCIYPGVATTVFYEVSADEIEELTKSLSGQLAGPNLSASQIAAALKKVSTEHWTKKYRYRIKASLSEKDPDRRKKDDQIRWEAWQEKEAQVGIDIIQVAMVVRRHEGYDLRVTMEFDADVDFRYKVGEKWDKYIGHQGLKRTFVFKVYDGVETRDGTVQPKLKETNVPTGVDRNHLRKMEGESKGLFEALGWAHVVEAQTPKKYYIGEAPPKDFQVEPPPTGDRATGIKNKVS</sequence>
<protein>
    <submittedName>
        <fullName evidence="2">Uncharacterized protein</fullName>
    </submittedName>
</protein>
<proteinExistence type="predicted"/>
<comment type="caution">
    <text evidence="2">The sequence shown here is derived from an EMBL/GenBank/DDBJ whole genome shotgun (WGS) entry which is preliminary data.</text>
</comment>
<reference evidence="2" key="1">
    <citation type="submission" date="2021-03" db="EMBL/GenBank/DDBJ databases">
        <title>Comparative genomics and phylogenomic investigation of the class Geoglossomycetes provide insights into ecological specialization and systematics.</title>
        <authorList>
            <person name="Melie T."/>
            <person name="Pirro S."/>
            <person name="Miller A.N."/>
            <person name="Quandt A."/>
        </authorList>
    </citation>
    <scope>NUCLEOTIDE SEQUENCE</scope>
    <source>
        <strain evidence="2">CAQ_001_2017</strain>
    </source>
</reference>
<dbReference type="EMBL" id="JAGHQM010001138">
    <property type="protein sequence ID" value="KAH0556325.1"/>
    <property type="molecule type" value="Genomic_DNA"/>
</dbReference>
<evidence type="ECO:0000256" key="1">
    <source>
        <dbReference type="SAM" id="MobiDB-lite"/>
    </source>
</evidence>
<gene>
    <name evidence="2" type="ORF">GP486_005747</name>
</gene>
<dbReference type="Proteomes" id="UP000750711">
    <property type="component" value="Unassembled WGS sequence"/>
</dbReference>
<accession>A0A9P8RLN9</accession>
<name>A0A9P8RLN9_9PEZI</name>
<evidence type="ECO:0000313" key="2">
    <source>
        <dbReference type="EMBL" id="KAH0556325.1"/>
    </source>
</evidence>
<evidence type="ECO:0000313" key="3">
    <source>
        <dbReference type="Proteomes" id="UP000750711"/>
    </source>
</evidence>
<feature type="region of interest" description="Disordered" evidence="1">
    <location>
        <begin position="380"/>
        <end position="404"/>
    </location>
</feature>
<organism evidence="2 3">
    <name type="scientific">Trichoglossum hirsutum</name>
    <dbReference type="NCBI Taxonomy" id="265104"/>
    <lineage>
        <taxon>Eukaryota</taxon>
        <taxon>Fungi</taxon>
        <taxon>Dikarya</taxon>
        <taxon>Ascomycota</taxon>
        <taxon>Pezizomycotina</taxon>
        <taxon>Geoglossomycetes</taxon>
        <taxon>Geoglossales</taxon>
        <taxon>Geoglossaceae</taxon>
        <taxon>Trichoglossum</taxon>
    </lineage>
</organism>
<dbReference type="AlphaFoldDB" id="A0A9P8RLN9"/>
<keyword evidence="3" id="KW-1185">Reference proteome</keyword>